<reference evidence="2 3" key="1">
    <citation type="submission" date="2019-12" db="EMBL/GenBank/DDBJ databases">
        <authorList>
            <person name="Alioto T."/>
            <person name="Alioto T."/>
            <person name="Gomez Garrido J."/>
        </authorList>
    </citation>
    <scope>NUCLEOTIDE SEQUENCE [LARGE SCALE GENOMIC DNA]</scope>
</reference>
<feature type="compositionally biased region" description="Polar residues" evidence="1">
    <location>
        <begin position="60"/>
        <end position="70"/>
    </location>
</feature>
<feature type="region of interest" description="Disordered" evidence="1">
    <location>
        <begin position="23"/>
        <end position="70"/>
    </location>
</feature>
<comment type="caution">
    <text evidence="2">The sequence shown here is derived from an EMBL/GenBank/DDBJ whole genome shotgun (WGS) entry which is preliminary data.</text>
</comment>
<proteinExistence type="predicted"/>
<keyword evidence="3" id="KW-1185">Reference proteome</keyword>
<organism evidence="2 3">
    <name type="scientific">Olea europaea subsp. europaea</name>
    <dbReference type="NCBI Taxonomy" id="158383"/>
    <lineage>
        <taxon>Eukaryota</taxon>
        <taxon>Viridiplantae</taxon>
        <taxon>Streptophyta</taxon>
        <taxon>Embryophyta</taxon>
        <taxon>Tracheophyta</taxon>
        <taxon>Spermatophyta</taxon>
        <taxon>Magnoliopsida</taxon>
        <taxon>eudicotyledons</taxon>
        <taxon>Gunneridae</taxon>
        <taxon>Pentapetalae</taxon>
        <taxon>asterids</taxon>
        <taxon>lamiids</taxon>
        <taxon>Lamiales</taxon>
        <taxon>Oleaceae</taxon>
        <taxon>Oleeae</taxon>
        <taxon>Olea</taxon>
    </lineage>
</organism>
<protein>
    <submittedName>
        <fullName evidence="2">Uncharacterized protein</fullName>
    </submittedName>
</protein>
<accession>A0A8S0VLT0</accession>
<dbReference type="EMBL" id="CACTIH010009733">
    <property type="protein sequence ID" value="CAA3032901.1"/>
    <property type="molecule type" value="Genomic_DNA"/>
</dbReference>
<feature type="compositionally biased region" description="Basic and acidic residues" evidence="1">
    <location>
        <begin position="39"/>
        <end position="59"/>
    </location>
</feature>
<evidence type="ECO:0000313" key="2">
    <source>
        <dbReference type="EMBL" id="CAA3032901.1"/>
    </source>
</evidence>
<evidence type="ECO:0000313" key="3">
    <source>
        <dbReference type="Proteomes" id="UP000594638"/>
    </source>
</evidence>
<evidence type="ECO:0000256" key="1">
    <source>
        <dbReference type="SAM" id="MobiDB-lite"/>
    </source>
</evidence>
<dbReference type="Proteomes" id="UP000594638">
    <property type="component" value="Unassembled WGS sequence"/>
</dbReference>
<dbReference type="AlphaFoldDB" id="A0A8S0VLT0"/>
<name>A0A8S0VLT0_OLEEU</name>
<sequence>MSLWCCNGVQCAPADHEGSKLVLGKNSGTSNRSTILAGMERENGKPGDSTERQDAEKENGNSNYFAWQQA</sequence>
<dbReference type="Gramene" id="OE9A040660T1">
    <property type="protein sequence ID" value="OE9A040660C1"/>
    <property type="gene ID" value="OE9A040660"/>
</dbReference>
<gene>
    <name evidence="2" type="ORF">OLEA9_A040660</name>
</gene>